<dbReference type="NCBIfam" id="TIGR00367">
    <property type="entry name" value="calcium/sodium antiporter"/>
    <property type="match status" value="1"/>
</dbReference>
<keyword evidence="2" id="KW-0812">Transmembrane</keyword>
<keyword evidence="7" id="KW-1185">Reference proteome</keyword>
<evidence type="ECO:0000256" key="2">
    <source>
        <dbReference type="ARBA" id="ARBA00022692"/>
    </source>
</evidence>
<dbReference type="Gene3D" id="1.20.1420.30">
    <property type="entry name" value="NCX, central ion-binding region"/>
    <property type="match status" value="1"/>
</dbReference>
<dbReference type="InterPro" id="IPR004481">
    <property type="entry name" value="K/Na/Ca-exchanger"/>
</dbReference>
<dbReference type="GO" id="GO:0006874">
    <property type="term" value="P:intracellular calcium ion homeostasis"/>
    <property type="evidence" value="ECO:0007669"/>
    <property type="project" value="TreeGrafter"/>
</dbReference>
<dbReference type="GO" id="GO:0005886">
    <property type="term" value="C:plasma membrane"/>
    <property type="evidence" value="ECO:0007669"/>
    <property type="project" value="TreeGrafter"/>
</dbReference>
<protein>
    <submittedName>
        <fullName evidence="6">Calcium/sodium antiporter</fullName>
    </submittedName>
</protein>
<evidence type="ECO:0000256" key="4">
    <source>
        <dbReference type="ARBA" id="ARBA00023136"/>
    </source>
</evidence>
<dbReference type="Proteomes" id="UP000955338">
    <property type="component" value="Chromosome"/>
</dbReference>
<feature type="domain" description="Sodium/calcium exchanger membrane region" evidence="5">
    <location>
        <begin position="168"/>
        <end position="307"/>
    </location>
</feature>
<feature type="domain" description="Sodium/calcium exchanger membrane region" evidence="5">
    <location>
        <begin position="5"/>
        <end position="144"/>
    </location>
</feature>
<comment type="subcellular location">
    <subcellularLocation>
        <location evidence="1">Membrane</location>
        <topology evidence="1">Multi-pass membrane protein</topology>
    </subcellularLocation>
</comment>
<dbReference type="EMBL" id="CP022011">
    <property type="protein sequence ID" value="QDJ14706.1"/>
    <property type="molecule type" value="Genomic_DNA"/>
</dbReference>
<gene>
    <name evidence="6" type="ORF">CEP48_04365</name>
</gene>
<dbReference type="InterPro" id="IPR044880">
    <property type="entry name" value="NCX_ion-bd_dom_sf"/>
</dbReference>
<name>A0A8E3SCZ6_9PAST</name>
<keyword evidence="4" id="KW-0472">Membrane</keyword>
<evidence type="ECO:0000313" key="6">
    <source>
        <dbReference type="EMBL" id="QDJ14706.1"/>
    </source>
</evidence>
<evidence type="ECO:0000256" key="3">
    <source>
        <dbReference type="ARBA" id="ARBA00022989"/>
    </source>
</evidence>
<sequence>MLLPILAVVSGLILLVWSADRFVDGAATTAYHFNLSPLLIGMLIVGFGTSSPEIVVSSLSALQGASNLALGNAYGSNITNIALILGITALITPIVVQPNIIKKELPLLTFVTLITLMILYSGKITRIDSAILLAIFAIFIFHSIRQNRQNTTEITETVQTPSQPLSRAIFWLITGLILLITSSQALVWGAIEIARYFNISEMVIGLTVIAIGTSLPELASSIIAARKKQHDIVLGNIIGSNLFNTLAVVGLAGIIRPFNVPTEAFYRDGIIMLGLTLALFCSAIHYRIGRFFGLCLCLTYLAYTLLLAYQTF</sequence>
<keyword evidence="3" id="KW-1133">Transmembrane helix</keyword>
<dbReference type="PANTHER" id="PTHR10846:SF8">
    <property type="entry name" value="INNER MEMBRANE PROTEIN YRBG"/>
    <property type="match status" value="1"/>
</dbReference>
<dbReference type="RefSeq" id="WP_261920772.1">
    <property type="nucleotide sequence ID" value="NZ_CP022011.1"/>
</dbReference>
<dbReference type="AlphaFoldDB" id="A0A8E3SCZ6"/>
<reference evidence="6" key="1">
    <citation type="submission" date="2017-06" db="EMBL/GenBank/DDBJ databases">
        <title>Genome sequencing of pathogenic and non-pathogenic strains within Bisgaard taxon 40.</title>
        <authorList>
            <person name="Ladner J.T."/>
            <person name="Lovett S.P."/>
            <person name="Koroleva G."/>
            <person name="Lorch J.M."/>
        </authorList>
    </citation>
    <scope>NUCLEOTIDE SEQUENCE</scope>
    <source>
        <strain evidence="6">27576-1-I1</strain>
    </source>
</reference>
<accession>A0A8E3SCZ6</accession>
<dbReference type="GO" id="GO:0008273">
    <property type="term" value="F:calcium, potassium:sodium antiporter activity"/>
    <property type="evidence" value="ECO:0007669"/>
    <property type="project" value="TreeGrafter"/>
</dbReference>
<organism evidence="6 7">
    <name type="scientific">Mergibacter septicus</name>
    <dbReference type="NCBI Taxonomy" id="221402"/>
    <lineage>
        <taxon>Bacteria</taxon>
        <taxon>Pseudomonadati</taxon>
        <taxon>Pseudomonadota</taxon>
        <taxon>Gammaproteobacteria</taxon>
        <taxon>Pasteurellales</taxon>
        <taxon>Pasteurellaceae</taxon>
        <taxon>Mergibacter</taxon>
    </lineage>
</organism>
<dbReference type="PANTHER" id="PTHR10846">
    <property type="entry name" value="SODIUM/POTASSIUM/CALCIUM EXCHANGER"/>
    <property type="match status" value="1"/>
</dbReference>
<dbReference type="GO" id="GO:0005262">
    <property type="term" value="F:calcium channel activity"/>
    <property type="evidence" value="ECO:0007669"/>
    <property type="project" value="TreeGrafter"/>
</dbReference>
<dbReference type="InterPro" id="IPR004837">
    <property type="entry name" value="NaCa_Exmemb"/>
</dbReference>
<evidence type="ECO:0000256" key="1">
    <source>
        <dbReference type="ARBA" id="ARBA00004141"/>
    </source>
</evidence>
<proteinExistence type="predicted"/>
<evidence type="ECO:0000259" key="5">
    <source>
        <dbReference type="Pfam" id="PF01699"/>
    </source>
</evidence>
<evidence type="ECO:0000313" key="7">
    <source>
        <dbReference type="Proteomes" id="UP000955338"/>
    </source>
</evidence>
<dbReference type="Pfam" id="PF01699">
    <property type="entry name" value="Na_Ca_ex"/>
    <property type="match status" value="2"/>
</dbReference>